<protein>
    <submittedName>
        <fullName evidence="1">Uncharacterized protein</fullName>
    </submittedName>
</protein>
<name>A0A6J5RHJ9_9CAUD</name>
<accession>A0A6J5RHJ9</accession>
<dbReference type="EMBL" id="LR797252">
    <property type="protein sequence ID" value="CAB4196863.1"/>
    <property type="molecule type" value="Genomic_DNA"/>
</dbReference>
<organism evidence="1">
    <name type="scientific">uncultured Caudovirales phage</name>
    <dbReference type="NCBI Taxonomy" id="2100421"/>
    <lineage>
        <taxon>Viruses</taxon>
        <taxon>Duplodnaviria</taxon>
        <taxon>Heunggongvirae</taxon>
        <taxon>Uroviricota</taxon>
        <taxon>Caudoviricetes</taxon>
        <taxon>Peduoviridae</taxon>
        <taxon>Maltschvirus</taxon>
        <taxon>Maltschvirus maltsch</taxon>
    </lineage>
</organism>
<evidence type="ECO:0000313" key="1">
    <source>
        <dbReference type="EMBL" id="CAB4196863.1"/>
    </source>
</evidence>
<reference evidence="1" key="1">
    <citation type="submission" date="2020-05" db="EMBL/GenBank/DDBJ databases">
        <authorList>
            <person name="Chiriac C."/>
            <person name="Salcher M."/>
            <person name="Ghai R."/>
            <person name="Kavagutti S V."/>
        </authorList>
    </citation>
    <scope>NUCLEOTIDE SEQUENCE</scope>
</reference>
<gene>
    <name evidence="1" type="ORF">UFOVP1290_383</name>
</gene>
<proteinExistence type="predicted"/>
<sequence length="62" mass="7317">MFDKDKKILKQLVEDYSVQEILKELSVNYANKADEASDMLLKEKAIEYSDVSEYLLTCLYKY</sequence>